<dbReference type="EMBL" id="BIFS01000002">
    <property type="protein sequence ID" value="GCE22971.1"/>
    <property type="molecule type" value="Genomic_DNA"/>
</dbReference>
<name>A0A402AV18_9CHLR</name>
<sequence length="263" mass="28524">MLRSVQNNTALLSGWLFADLLLGLMVIFLAAIPGVPPPTPPAPPRLILSPKTVVPRNPDCAIGNIDKPRCEAVITLKESDDSRVNVTWSVRSDISDGINFSPATGTITPGQEVQIKLSKVPCQNGSFTFDGTASAASQTVAWKCTAKPDRLESSYVPLRFTGEDTDGILNNDRGAIDHLKRDIRARRELHGRRVGLVIIEGGADVNNPSRGTEVAKKVYGILDQLSSEGFAPFADASHYQPLFNTAENTDVILIDVYLFKITQ</sequence>
<evidence type="ECO:0000313" key="2">
    <source>
        <dbReference type="EMBL" id="GCE22971.1"/>
    </source>
</evidence>
<protein>
    <submittedName>
        <fullName evidence="2">Uncharacterized protein</fullName>
    </submittedName>
</protein>
<dbReference type="OrthoDB" id="151784at2"/>
<proteinExistence type="predicted"/>
<keyword evidence="1" id="KW-0812">Transmembrane</keyword>
<keyword evidence="1" id="KW-1133">Transmembrane helix</keyword>
<evidence type="ECO:0000256" key="1">
    <source>
        <dbReference type="SAM" id="Phobius"/>
    </source>
</evidence>
<evidence type="ECO:0000313" key="3">
    <source>
        <dbReference type="Proteomes" id="UP000287188"/>
    </source>
</evidence>
<dbReference type="AlphaFoldDB" id="A0A402AV18"/>
<feature type="transmembrane region" description="Helical" evidence="1">
    <location>
        <begin position="12"/>
        <end position="35"/>
    </location>
</feature>
<keyword evidence="3" id="KW-1185">Reference proteome</keyword>
<dbReference type="RefSeq" id="WP_126556484.1">
    <property type="nucleotide sequence ID" value="NZ_BIFS01000002.1"/>
</dbReference>
<dbReference type="Proteomes" id="UP000287188">
    <property type="component" value="Unassembled WGS sequence"/>
</dbReference>
<organism evidence="2 3">
    <name type="scientific">Dictyobacter kobayashii</name>
    <dbReference type="NCBI Taxonomy" id="2014872"/>
    <lineage>
        <taxon>Bacteria</taxon>
        <taxon>Bacillati</taxon>
        <taxon>Chloroflexota</taxon>
        <taxon>Ktedonobacteria</taxon>
        <taxon>Ktedonobacterales</taxon>
        <taxon>Dictyobacteraceae</taxon>
        <taxon>Dictyobacter</taxon>
    </lineage>
</organism>
<comment type="caution">
    <text evidence="2">The sequence shown here is derived from an EMBL/GenBank/DDBJ whole genome shotgun (WGS) entry which is preliminary data.</text>
</comment>
<accession>A0A402AV18</accession>
<gene>
    <name evidence="2" type="ORF">KDK_67710</name>
</gene>
<reference evidence="3" key="1">
    <citation type="submission" date="2018-12" db="EMBL/GenBank/DDBJ databases">
        <title>Tengunoibacter tsumagoiensis gen. nov., sp. nov., Dictyobacter kobayashii sp. nov., D. alpinus sp. nov., and D. joshuensis sp. nov. and description of Dictyobacteraceae fam. nov. within the order Ktedonobacterales isolated from Tengu-no-mugimeshi.</title>
        <authorList>
            <person name="Wang C.M."/>
            <person name="Zheng Y."/>
            <person name="Sakai Y."/>
            <person name="Toyoda A."/>
            <person name="Minakuchi Y."/>
            <person name="Abe K."/>
            <person name="Yokota A."/>
            <person name="Yabe S."/>
        </authorList>
    </citation>
    <scope>NUCLEOTIDE SEQUENCE [LARGE SCALE GENOMIC DNA]</scope>
    <source>
        <strain evidence="3">Uno11</strain>
    </source>
</reference>
<keyword evidence="1" id="KW-0472">Membrane</keyword>